<evidence type="ECO:0000313" key="1">
    <source>
        <dbReference type="EMBL" id="EGJ51966.1"/>
    </source>
</evidence>
<dbReference type="SUPFAM" id="SSF55486">
    <property type="entry name" value="Metalloproteases ('zincins'), catalytic domain"/>
    <property type="match status" value="1"/>
</dbReference>
<proteinExistence type="predicted"/>
<dbReference type="PANTHER" id="PTHR45726:SF3">
    <property type="entry name" value="LEUKOTRIENE A-4 HYDROLASE"/>
    <property type="match status" value="1"/>
</dbReference>
<keyword evidence="1" id="KW-0031">Aminopeptidase</keyword>
<sequence precursor="true">MHTAFIPGKLLLACLLVMAVMLSRPCPVLAQVLSVRHEIDVRLDLATKTLRGRDVVTAQIRDAAEIVLHLGSQVSVTKLDLGGRPASYKAEGGVLRVPLPANARTGDVRLAVEYVGRFDDPWPENPHVFDNPGYGVGATITSDGAFFLAGSGWYPRLDARERSFLVTVRAPRGIYAVTSGTLIGHGDPEGESVSKWICASTPEELALFAGPFIQEMRRIGQIPVYTYFYPDSVQFSPVYLEAAARHLQFFSRLHGAYAFPKFAVVENFFPTGYGFPSFTLLGSQVLQLPFIPETSLRHEVAHCWWGNGVLVDSTGGNWSEGLTTYVADYLAKEQVSTEESVEYRRQILRDYALLAAGQEDFPLRRFSSRISPASRAVGYGKAMFVFHMARRRVENRAFWQALRDVYAKRLFKPTSWEHFRDAFVAGGWDAAEANDFFEQWLGRTGAPRLRLGKVGLERMGARWTVRGELLQTEPYYDLHVPVRLQTTAFGENQLVHLSGPRAAFSFSSLDQPVGLDVDPEAHVFRQLAPEEIPVTVNSIKSAKALVAVLGGSMDEAYLPVLRLLLESLGQGGAEIIREKEVVAAALARRDVLFLGFPITDKGREAVASVQRNNWQVLEQLSQQETLALARSDAQLLAYADPERPGRVVAFFVPRPSIDMQATEEAARKITHYGKYSYLGFEKGVNTVKGIWEPQDSPLSVDFEEE</sequence>
<gene>
    <name evidence="1" type="ORF">Desaf_3689</name>
</gene>
<dbReference type="InterPro" id="IPR027268">
    <property type="entry name" value="Peptidase_M4/M1_CTD_sf"/>
</dbReference>
<dbReference type="InterPro" id="IPR034015">
    <property type="entry name" value="M1_LTA4H"/>
</dbReference>
<name>F3YZD7_DESAF</name>
<reference evidence="1 2" key="1">
    <citation type="journal article" date="2011" name="J. Bacteriol.">
        <title>Genome sequence of the mercury-methylating and pleomorphic Desulfovibrio africanus Strain Walvis Bay.</title>
        <authorList>
            <person name="Brown S.D."/>
            <person name="Wall J.D."/>
            <person name="Kucken A.M."/>
            <person name="Gilmour C.C."/>
            <person name="Podar M."/>
            <person name="Brandt C.C."/>
            <person name="Teshima H."/>
            <person name="Detter J.C."/>
            <person name="Han C.S."/>
            <person name="Land M.L."/>
            <person name="Lucas S."/>
            <person name="Han J."/>
            <person name="Pennacchio L."/>
            <person name="Nolan M."/>
            <person name="Pitluck S."/>
            <person name="Woyke T."/>
            <person name="Goodwin L."/>
            <person name="Palumbo A.V."/>
            <person name="Elias D.A."/>
        </authorList>
    </citation>
    <scope>NUCLEOTIDE SEQUENCE [LARGE SCALE GENOMIC DNA]</scope>
    <source>
        <strain evidence="1 2">Walvis Bay</strain>
    </source>
</reference>
<keyword evidence="1" id="KW-0645">Protease</keyword>
<dbReference type="Gene3D" id="1.10.390.10">
    <property type="entry name" value="Neutral Protease Domain 2"/>
    <property type="match status" value="1"/>
</dbReference>
<dbReference type="RefSeq" id="WP_014261572.1">
    <property type="nucleotide sequence ID" value="NC_016629.1"/>
</dbReference>
<dbReference type="SUPFAM" id="SSF63737">
    <property type="entry name" value="Leukotriene A4 hydrolase N-terminal domain"/>
    <property type="match status" value="1"/>
</dbReference>
<dbReference type="STRING" id="690850.Desaf_3689"/>
<dbReference type="PANTHER" id="PTHR45726">
    <property type="entry name" value="LEUKOTRIENE A-4 HYDROLASE"/>
    <property type="match status" value="1"/>
</dbReference>
<organism evidence="1 2">
    <name type="scientific">Desulfocurvibacter africanus subsp. africanus str. Walvis Bay</name>
    <dbReference type="NCBI Taxonomy" id="690850"/>
    <lineage>
        <taxon>Bacteria</taxon>
        <taxon>Pseudomonadati</taxon>
        <taxon>Thermodesulfobacteriota</taxon>
        <taxon>Desulfovibrionia</taxon>
        <taxon>Desulfovibrionales</taxon>
        <taxon>Desulfovibrionaceae</taxon>
        <taxon>Desulfocurvibacter</taxon>
    </lineage>
</organism>
<keyword evidence="2" id="KW-1185">Reference proteome</keyword>
<dbReference type="eggNOG" id="COG0308">
    <property type="taxonomic scope" value="Bacteria"/>
</dbReference>
<dbReference type="Proteomes" id="UP000007844">
    <property type="component" value="Chromosome"/>
</dbReference>
<keyword evidence="1" id="KW-0378">Hydrolase</keyword>
<dbReference type="GO" id="GO:0004177">
    <property type="term" value="F:aminopeptidase activity"/>
    <property type="evidence" value="ECO:0007669"/>
    <property type="project" value="UniProtKB-KW"/>
</dbReference>
<dbReference type="EMBL" id="CP003221">
    <property type="protein sequence ID" value="EGJ51966.1"/>
    <property type="molecule type" value="Genomic_DNA"/>
</dbReference>
<accession>F3YZD7</accession>
<dbReference type="InterPro" id="IPR042097">
    <property type="entry name" value="Aminopeptidase_N-like_N_sf"/>
</dbReference>
<dbReference type="AlphaFoldDB" id="F3YZD7"/>
<dbReference type="KEGG" id="daf:Desaf_3689"/>
<dbReference type="HOGENOM" id="CLU_014353_0_0_7"/>
<protein>
    <submittedName>
        <fullName evidence="1">Peptidase M1 membrane alanine aminopeptidase</fullName>
    </submittedName>
</protein>
<evidence type="ECO:0000313" key="2">
    <source>
        <dbReference type="Proteomes" id="UP000007844"/>
    </source>
</evidence>